<keyword evidence="2" id="KW-1185">Reference proteome</keyword>
<accession>A0A917LXS4</accession>
<sequence>MKRKIQKPVHEVFNDGFLIYGRTKTKRDSSGKRIGEKFNAEGKLAYKLMSARAEDHDMAGSIGASLDKKVKTRFPPGFRKVKMTSLKARMDTFEYDVINVDWDSGKRYLYFYLQEVGEISE</sequence>
<name>A0A917LXS4_9BACI</name>
<reference evidence="1" key="2">
    <citation type="submission" date="2020-09" db="EMBL/GenBank/DDBJ databases">
        <authorList>
            <person name="Sun Q."/>
            <person name="Zhou Y."/>
        </authorList>
    </citation>
    <scope>NUCLEOTIDE SEQUENCE</scope>
    <source>
        <strain evidence="1">CGMCC 1.12754</strain>
    </source>
</reference>
<reference evidence="1" key="1">
    <citation type="journal article" date="2014" name="Int. J. Syst. Evol. Microbiol.">
        <title>Complete genome sequence of Corynebacterium casei LMG S-19264T (=DSM 44701T), isolated from a smear-ripened cheese.</title>
        <authorList>
            <consortium name="US DOE Joint Genome Institute (JGI-PGF)"/>
            <person name="Walter F."/>
            <person name="Albersmeier A."/>
            <person name="Kalinowski J."/>
            <person name="Ruckert C."/>
        </authorList>
    </citation>
    <scope>NUCLEOTIDE SEQUENCE</scope>
    <source>
        <strain evidence="1">CGMCC 1.12754</strain>
    </source>
</reference>
<evidence type="ECO:0000313" key="2">
    <source>
        <dbReference type="Proteomes" id="UP000622860"/>
    </source>
</evidence>
<dbReference type="Proteomes" id="UP000622860">
    <property type="component" value="Unassembled WGS sequence"/>
</dbReference>
<gene>
    <name evidence="1" type="ORF">GCM10011398_05460</name>
</gene>
<protein>
    <submittedName>
        <fullName evidence="1">Head-tail adaptor protein</fullName>
    </submittedName>
</protein>
<dbReference type="AlphaFoldDB" id="A0A917LXS4"/>
<dbReference type="EMBL" id="BMFR01000001">
    <property type="protein sequence ID" value="GGG64750.1"/>
    <property type="molecule type" value="Genomic_DNA"/>
</dbReference>
<comment type="caution">
    <text evidence="1">The sequence shown here is derived from an EMBL/GenBank/DDBJ whole genome shotgun (WGS) entry which is preliminary data.</text>
</comment>
<evidence type="ECO:0000313" key="1">
    <source>
        <dbReference type="EMBL" id="GGG64750.1"/>
    </source>
</evidence>
<proteinExistence type="predicted"/>
<organism evidence="1 2">
    <name type="scientific">Virgibacillus oceani</name>
    <dbReference type="NCBI Taxonomy" id="1479511"/>
    <lineage>
        <taxon>Bacteria</taxon>
        <taxon>Bacillati</taxon>
        <taxon>Bacillota</taxon>
        <taxon>Bacilli</taxon>
        <taxon>Bacillales</taxon>
        <taxon>Bacillaceae</taxon>
        <taxon>Virgibacillus</taxon>
    </lineage>
</organism>
<dbReference type="RefSeq" id="WP_229683040.1">
    <property type="nucleotide sequence ID" value="NZ_BMFR01000001.1"/>
</dbReference>